<keyword evidence="2" id="KW-0472">Membrane</keyword>
<name>C1LG72_SCHJA</name>
<feature type="region of interest" description="Disordered" evidence="1">
    <location>
        <begin position="53"/>
        <end position="82"/>
    </location>
</feature>
<protein>
    <submittedName>
        <fullName evidence="3">Uncharacterized protein</fullName>
    </submittedName>
</protein>
<reference evidence="3" key="1">
    <citation type="journal article" date="2009" name="Nature">
        <title>The Schistosoma japonicum genome reveals features of host-parasite interplay.</title>
        <authorList>
            <person name="Liu F."/>
            <person name="Zhou Y."/>
            <person name="Wang Z.Q."/>
            <person name="Lu G."/>
            <person name="Zheng H."/>
            <person name="Brindley P.J."/>
            <person name="McManus D.P."/>
            <person name="Blair D."/>
            <person name="Zhang Q.H."/>
            <person name="Zhong Y."/>
            <person name="Wang S."/>
            <person name="Han Z.G."/>
            <person name="Chen Z."/>
        </authorList>
    </citation>
    <scope>NUCLEOTIDE SEQUENCE</scope>
    <source>
        <strain evidence="3">Anhui</strain>
    </source>
</reference>
<sequence>MDEVNLHILYLPPDNVTNFWFYAVLAAMVIFSYFVIRGIKEIYCETITPNSFRTRPSHKPGSYGSGENGTRTGPHSRLTVFY</sequence>
<evidence type="ECO:0000256" key="1">
    <source>
        <dbReference type="SAM" id="MobiDB-lite"/>
    </source>
</evidence>
<organism evidence="3">
    <name type="scientific">Schistosoma japonicum</name>
    <name type="common">Blood fluke</name>
    <dbReference type="NCBI Taxonomy" id="6182"/>
    <lineage>
        <taxon>Eukaryota</taxon>
        <taxon>Metazoa</taxon>
        <taxon>Spiralia</taxon>
        <taxon>Lophotrochozoa</taxon>
        <taxon>Platyhelminthes</taxon>
        <taxon>Trematoda</taxon>
        <taxon>Digenea</taxon>
        <taxon>Strigeidida</taxon>
        <taxon>Schistosomatoidea</taxon>
        <taxon>Schistosomatidae</taxon>
        <taxon>Schistosoma</taxon>
    </lineage>
</organism>
<accession>C1LG72</accession>
<evidence type="ECO:0000256" key="2">
    <source>
        <dbReference type="SAM" id="Phobius"/>
    </source>
</evidence>
<proteinExistence type="evidence at transcript level"/>
<keyword evidence="2" id="KW-0812">Transmembrane</keyword>
<evidence type="ECO:0000313" key="3">
    <source>
        <dbReference type="EMBL" id="CAX73700.1"/>
    </source>
</evidence>
<dbReference type="AlphaFoldDB" id="C1LG72"/>
<dbReference type="EMBL" id="FN317971">
    <property type="protein sequence ID" value="CAX73700.1"/>
    <property type="molecule type" value="mRNA"/>
</dbReference>
<feature type="transmembrane region" description="Helical" evidence="2">
    <location>
        <begin position="19"/>
        <end position="36"/>
    </location>
</feature>
<reference evidence="3" key="2">
    <citation type="submission" date="2009-03" db="EMBL/GenBank/DDBJ databases">
        <authorList>
            <person name="Gang L."/>
        </authorList>
    </citation>
    <scope>NUCLEOTIDE SEQUENCE</scope>
    <source>
        <strain evidence="3">Anhui</strain>
    </source>
</reference>
<keyword evidence="2" id="KW-1133">Transmembrane helix</keyword>